<comment type="similarity">
    <text evidence="1">Belongs to the bacterial ring-hydroxylating dioxygenase beta subunit family.</text>
</comment>
<evidence type="ECO:0000256" key="2">
    <source>
        <dbReference type="ARBA" id="ARBA00023002"/>
    </source>
</evidence>
<dbReference type="CDD" id="cd00667">
    <property type="entry name" value="ring_hydroxylating_dioxygenases_beta"/>
    <property type="match status" value="1"/>
</dbReference>
<dbReference type="Proteomes" id="UP001225906">
    <property type="component" value="Unassembled WGS sequence"/>
</dbReference>
<dbReference type="InterPro" id="IPR000391">
    <property type="entry name" value="Rng_hydr_dOase-bsu"/>
</dbReference>
<dbReference type="GO" id="GO:0018618">
    <property type="term" value="F:anthranilate 1,2-dioxygenase (deaminating, decarboxylating) activity"/>
    <property type="evidence" value="ECO:0007669"/>
    <property type="project" value="UniProtKB-EC"/>
</dbReference>
<dbReference type="Pfam" id="PF00866">
    <property type="entry name" value="Ring_hydroxyl_B"/>
    <property type="match status" value="1"/>
</dbReference>
<evidence type="ECO:0000313" key="4">
    <source>
        <dbReference type="Proteomes" id="UP001225906"/>
    </source>
</evidence>
<sequence length="157" mass="18501">MQELQTWFEVQQLQQAYIAALDNDQLERWPQFFTEDCHYSIVPKENFDAGLPIGMIYFDNRNMLEDRVTSLRHANIFESHTYRHMTSGLIVQASNDDEVQAESSYVVVQTLQNGESQVYQTGRYIDQIVRTEQGWRFKRRQVIYDTSRVQTLLATPI</sequence>
<dbReference type="SUPFAM" id="SSF54427">
    <property type="entry name" value="NTF2-like"/>
    <property type="match status" value="1"/>
</dbReference>
<dbReference type="NCBIfam" id="NF041685">
    <property type="entry name" value="ant_diox_AndAd"/>
    <property type="match status" value="1"/>
</dbReference>
<keyword evidence="2 3" id="KW-0560">Oxidoreductase</keyword>
<name>A0ABT9JYB2_9PROT</name>
<dbReference type="Gene3D" id="3.10.450.50">
    <property type="match status" value="1"/>
</dbReference>
<dbReference type="InterPro" id="IPR017640">
    <property type="entry name" value="Anthranilate_1-2-diOase_ssu"/>
</dbReference>
<dbReference type="RefSeq" id="WP_306390706.1">
    <property type="nucleotide sequence ID" value="NZ_JAVCAP010000037.1"/>
</dbReference>
<gene>
    <name evidence="3" type="primary">andAd</name>
    <name evidence="3" type="ORF">Q9291_13780</name>
</gene>
<keyword evidence="4" id="KW-1185">Reference proteome</keyword>
<reference evidence="4" key="1">
    <citation type="journal article" date="2019" name="Int. J. Syst. Evol. Microbiol.">
        <title>The Global Catalogue of Microorganisms (GCM) 10K type strain sequencing project: providing services to taxonomists for standard genome sequencing and annotation.</title>
        <authorList>
            <consortium name="The Broad Institute Genomics Platform"/>
            <consortium name="The Broad Institute Genome Sequencing Center for Infectious Disease"/>
            <person name="Wu L."/>
            <person name="Ma J."/>
        </authorList>
    </citation>
    <scope>NUCLEOTIDE SEQUENCE [LARGE SCALE GENOMIC DNA]</scope>
    <source>
        <strain evidence="4">VKM B-3159</strain>
    </source>
</reference>
<protein>
    <submittedName>
        <fullName evidence="3">Anthranilate 1,2-dioxygenase small subunit AndAd</fullName>
        <ecNumber evidence="3">1.14.12.1</ecNumber>
    </submittedName>
</protein>
<dbReference type="EC" id="1.14.12.1" evidence="3"/>
<comment type="caution">
    <text evidence="3">The sequence shown here is derived from an EMBL/GenBank/DDBJ whole genome shotgun (WGS) entry which is preliminary data.</text>
</comment>
<organism evidence="3 4">
    <name type="scientific">Methylophilus aquaticus</name>
    <dbReference type="NCBI Taxonomy" id="1971610"/>
    <lineage>
        <taxon>Bacteria</taxon>
        <taxon>Pseudomonadati</taxon>
        <taxon>Pseudomonadota</taxon>
        <taxon>Betaproteobacteria</taxon>
        <taxon>Nitrosomonadales</taxon>
        <taxon>Methylophilaceae</taxon>
        <taxon>Methylophilus</taxon>
    </lineage>
</organism>
<evidence type="ECO:0000256" key="1">
    <source>
        <dbReference type="ARBA" id="ARBA00009570"/>
    </source>
</evidence>
<dbReference type="EMBL" id="JAVCAP010000037">
    <property type="protein sequence ID" value="MDP8568916.1"/>
    <property type="molecule type" value="Genomic_DNA"/>
</dbReference>
<proteinExistence type="inferred from homology"/>
<dbReference type="InterPro" id="IPR032710">
    <property type="entry name" value="NTF2-like_dom_sf"/>
</dbReference>
<accession>A0ABT9JYB2</accession>
<evidence type="ECO:0000313" key="3">
    <source>
        <dbReference type="EMBL" id="MDP8568916.1"/>
    </source>
</evidence>